<keyword evidence="2" id="KW-1185">Reference proteome</keyword>
<protein>
    <submittedName>
        <fullName evidence="1">4758_t:CDS:1</fullName>
    </submittedName>
</protein>
<dbReference type="Proteomes" id="UP000789525">
    <property type="component" value="Unassembled WGS sequence"/>
</dbReference>
<sequence length="308" mass="36659">MAKRNHLRYLGFAIATLCFFYWALNNTSQKPYYSTQSSSPEFFDNDSFDTEIIPPQDDIIPPPDDIIPPQDEHEIIDSHLEKIEHDAAKDEVKDVAKAAFVVLIRNGDLYSFRPSMRELEDRFNRNYNYPYVFLNDEPFTEEFKKLISAMTKAKTEYGLIPKEHWSVPERIDMDLLNKNMTKMQEEQSIGILFNGDKSYFRFESGFFYRHSLLDKYDYYWRVEPGVRFYCDIDFDPFVYMRDHDIKYGFTISLHEYPKTIPTLWDSVKEFSNKYPELIEKDNLMEFISNDNGETYNLYVDNMSLLVKL</sequence>
<organism evidence="1 2">
    <name type="scientific">Acaulospora colombiana</name>
    <dbReference type="NCBI Taxonomy" id="27376"/>
    <lineage>
        <taxon>Eukaryota</taxon>
        <taxon>Fungi</taxon>
        <taxon>Fungi incertae sedis</taxon>
        <taxon>Mucoromycota</taxon>
        <taxon>Glomeromycotina</taxon>
        <taxon>Glomeromycetes</taxon>
        <taxon>Diversisporales</taxon>
        <taxon>Acaulosporaceae</taxon>
        <taxon>Acaulospora</taxon>
    </lineage>
</organism>
<dbReference type="EMBL" id="CAJVPT010016120">
    <property type="protein sequence ID" value="CAG8616680.1"/>
    <property type="molecule type" value="Genomic_DNA"/>
</dbReference>
<reference evidence="1" key="1">
    <citation type="submission" date="2021-06" db="EMBL/GenBank/DDBJ databases">
        <authorList>
            <person name="Kallberg Y."/>
            <person name="Tangrot J."/>
            <person name="Rosling A."/>
        </authorList>
    </citation>
    <scope>NUCLEOTIDE SEQUENCE</scope>
    <source>
        <strain evidence="1">CL356</strain>
    </source>
</reference>
<proteinExistence type="predicted"/>
<name>A0ACA9MVW4_9GLOM</name>
<evidence type="ECO:0000313" key="1">
    <source>
        <dbReference type="EMBL" id="CAG8616680.1"/>
    </source>
</evidence>
<comment type="caution">
    <text evidence="1">The sequence shown here is derived from an EMBL/GenBank/DDBJ whole genome shotgun (WGS) entry which is preliminary data.</text>
</comment>
<evidence type="ECO:0000313" key="2">
    <source>
        <dbReference type="Proteomes" id="UP000789525"/>
    </source>
</evidence>
<accession>A0ACA9MVW4</accession>
<gene>
    <name evidence="1" type="ORF">ACOLOM_LOCUS7193</name>
</gene>